<dbReference type="PRINTS" id="PR00344">
    <property type="entry name" value="BCTRLSENSOR"/>
</dbReference>
<dbReference type="SMART" id="SM00086">
    <property type="entry name" value="PAC"/>
    <property type="match status" value="2"/>
</dbReference>
<keyword evidence="9" id="KW-0175">Coiled coil</keyword>
<evidence type="ECO:0000256" key="6">
    <source>
        <dbReference type="ARBA" id="ARBA00023012"/>
    </source>
</evidence>
<dbReference type="OrthoDB" id="9806130at2"/>
<keyword evidence="4" id="KW-0808">Transferase</keyword>
<dbReference type="InterPro" id="IPR003661">
    <property type="entry name" value="HisK_dim/P_dom"/>
</dbReference>
<dbReference type="SMART" id="SM00388">
    <property type="entry name" value="HisKA"/>
    <property type="match status" value="1"/>
</dbReference>
<evidence type="ECO:0000256" key="8">
    <source>
        <dbReference type="PROSITE-ProRule" id="PRU00169"/>
    </source>
</evidence>
<dbReference type="InterPro" id="IPR011006">
    <property type="entry name" value="CheY-like_superfamily"/>
</dbReference>
<reference evidence="14 15" key="1">
    <citation type="submission" date="2019-02" db="EMBL/GenBank/DDBJ databases">
        <title>Genomic Encyclopedia of Type Strains, Phase IV (KMG-IV): sequencing the most valuable type-strain genomes for metagenomic binning, comparative biology and taxonomic classification.</title>
        <authorList>
            <person name="Goeker M."/>
        </authorList>
    </citation>
    <scope>NUCLEOTIDE SEQUENCE [LARGE SCALE GENOMIC DNA]</scope>
    <source>
        <strain evidence="14 15">DSM 105135</strain>
    </source>
</reference>
<dbReference type="Pfam" id="PF01590">
    <property type="entry name" value="GAF"/>
    <property type="match status" value="1"/>
</dbReference>
<dbReference type="GO" id="GO:0005886">
    <property type="term" value="C:plasma membrane"/>
    <property type="evidence" value="ECO:0007669"/>
    <property type="project" value="UniProtKB-ARBA"/>
</dbReference>
<feature type="domain" description="Histidine kinase" evidence="10">
    <location>
        <begin position="444"/>
        <end position="663"/>
    </location>
</feature>
<keyword evidence="15" id="KW-1185">Reference proteome</keyword>
<dbReference type="PROSITE" id="PS50110">
    <property type="entry name" value="RESPONSE_REGULATORY"/>
    <property type="match status" value="2"/>
</dbReference>
<keyword evidence="7" id="KW-0472">Membrane</keyword>
<dbReference type="PANTHER" id="PTHR43047">
    <property type="entry name" value="TWO-COMPONENT HISTIDINE PROTEIN KINASE"/>
    <property type="match status" value="1"/>
</dbReference>
<dbReference type="Gene3D" id="3.30.565.10">
    <property type="entry name" value="Histidine kinase-like ATPase, C-terminal domain"/>
    <property type="match status" value="1"/>
</dbReference>
<dbReference type="InterPro" id="IPR001789">
    <property type="entry name" value="Sig_transdc_resp-reg_receiver"/>
</dbReference>
<feature type="coiled-coil region" evidence="9">
    <location>
        <begin position="281"/>
        <end position="308"/>
    </location>
</feature>
<dbReference type="RefSeq" id="WP_130410894.1">
    <property type="nucleotide sequence ID" value="NZ_SHKX01000010.1"/>
</dbReference>
<evidence type="ECO:0000256" key="3">
    <source>
        <dbReference type="ARBA" id="ARBA00022553"/>
    </source>
</evidence>
<evidence type="ECO:0000259" key="13">
    <source>
        <dbReference type="PROSITE" id="PS50113"/>
    </source>
</evidence>
<proteinExistence type="predicted"/>
<dbReference type="InterPro" id="IPR004358">
    <property type="entry name" value="Sig_transdc_His_kin-like_C"/>
</dbReference>
<dbReference type="SMART" id="SM00448">
    <property type="entry name" value="REC"/>
    <property type="match status" value="2"/>
</dbReference>
<dbReference type="CDD" id="cd00156">
    <property type="entry name" value="REC"/>
    <property type="match status" value="2"/>
</dbReference>
<dbReference type="InterPro" id="IPR003018">
    <property type="entry name" value="GAF"/>
</dbReference>
<dbReference type="Gene3D" id="1.10.287.130">
    <property type="match status" value="1"/>
</dbReference>
<dbReference type="SUPFAM" id="SSF55781">
    <property type="entry name" value="GAF domain-like"/>
    <property type="match status" value="1"/>
</dbReference>
<dbReference type="CDD" id="cd00130">
    <property type="entry name" value="PAS"/>
    <property type="match status" value="2"/>
</dbReference>
<dbReference type="InterPro" id="IPR001610">
    <property type="entry name" value="PAC"/>
</dbReference>
<dbReference type="Pfam" id="PF13426">
    <property type="entry name" value="PAS_9"/>
    <property type="match status" value="2"/>
</dbReference>
<evidence type="ECO:0000256" key="4">
    <source>
        <dbReference type="ARBA" id="ARBA00022679"/>
    </source>
</evidence>
<name>A0A4Q7ZC15_9GAMM</name>
<dbReference type="CDD" id="cd00082">
    <property type="entry name" value="HisKA"/>
    <property type="match status" value="1"/>
</dbReference>
<dbReference type="InterPro" id="IPR036890">
    <property type="entry name" value="HATPase_C_sf"/>
</dbReference>
<dbReference type="EMBL" id="SHKX01000010">
    <property type="protein sequence ID" value="RZU47671.1"/>
    <property type="molecule type" value="Genomic_DNA"/>
</dbReference>
<evidence type="ECO:0000256" key="9">
    <source>
        <dbReference type="SAM" id="Coils"/>
    </source>
</evidence>
<dbReference type="Pfam" id="PF00512">
    <property type="entry name" value="HisKA"/>
    <property type="match status" value="1"/>
</dbReference>
<keyword evidence="6" id="KW-0902">Two-component regulatory system</keyword>
<organism evidence="14 15">
    <name type="scientific">Fluviicoccus keumensis</name>
    <dbReference type="NCBI Taxonomy" id="1435465"/>
    <lineage>
        <taxon>Bacteria</taxon>
        <taxon>Pseudomonadati</taxon>
        <taxon>Pseudomonadota</taxon>
        <taxon>Gammaproteobacteria</taxon>
        <taxon>Moraxellales</taxon>
        <taxon>Moraxellaceae</taxon>
        <taxon>Fluviicoccus</taxon>
    </lineage>
</organism>
<evidence type="ECO:0000313" key="15">
    <source>
        <dbReference type="Proteomes" id="UP000292423"/>
    </source>
</evidence>
<protein>
    <recommendedName>
        <fullName evidence="2">histidine kinase</fullName>
        <ecNumber evidence="2">2.7.13.3</ecNumber>
    </recommendedName>
</protein>
<dbReference type="Pfam" id="PF00072">
    <property type="entry name" value="Response_reg"/>
    <property type="match status" value="2"/>
</dbReference>
<dbReference type="GO" id="GO:0009927">
    <property type="term" value="F:histidine phosphotransfer kinase activity"/>
    <property type="evidence" value="ECO:0007669"/>
    <property type="project" value="TreeGrafter"/>
</dbReference>
<dbReference type="Gene3D" id="3.30.450.40">
    <property type="match status" value="1"/>
</dbReference>
<feature type="domain" description="PAC" evidence="13">
    <location>
        <begin position="247"/>
        <end position="297"/>
    </location>
</feature>
<dbReference type="CDD" id="cd00075">
    <property type="entry name" value="HATPase"/>
    <property type="match status" value="1"/>
</dbReference>
<feature type="domain" description="Response regulatory" evidence="11">
    <location>
        <begin position="798"/>
        <end position="904"/>
    </location>
</feature>
<dbReference type="InterPro" id="IPR035965">
    <property type="entry name" value="PAS-like_dom_sf"/>
</dbReference>
<dbReference type="InterPro" id="IPR000014">
    <property type="entry name" value="PAS"/>
</dbReference>
<dbReference type="Proteomes" id="UP000292423">
    <property type="component" value="Unassembled WGS sequence"/>
</dbReference>
<feature type="modified residue" description="4-aspartylphosphate" evidence="8">
    <location>
        <position position="724"/>
    </location>
</feature>
<dbReference type="SUPFAM" id="SSF52172">
    <property type="entry name" value="CheY-like"/>
    <property type="match status" value="2"/>
</dbReference>
<accession>A0A4Q7ZC15</accession>
<evidence type="ECO:0000256" key="5">
    <source>
        <dbReference type="ARBA" id="ARBA00022777"/>
    </source>
</evidence>
<dbReference type="PROSITE" id="PS50113">
    <property type="entry name" value="PAC"/>
    <property type="match status" value="2"/>
</dbReference>
<dbReference type="SMART" id="SM00065">
    <property type="entry name" value="GAF"/>
    <property type="match status" value="1"/>
</dbReference>
<evidence type="ECO:0000259" key="12">
    <source>
        <dbReference type="PROSITE" id="PS50112"/>
    </source>
</evidence>
<evidence type="ECO:0000259" key="10">
    <source>
        <dbReference type="PROSITE" id="PS50109"/>
    </source>
</evidence>
<keyword evidence="5" id="KW-0418">Kinase</keyword>
<dbReference type="SUPFAM" id="SSF55874">
    <property type="entry name" value="ATPase domain of HSP90 chaperone/DNA topoisomerase II/histidine kinase"/>
    <property type="match status" value="1"/>
</dbReference>
<comment type="catalytic activity">
    <reaction evidence="1">
        <text>ATP + protein L-histidine = ADP + protein N-phospho-L-histidine.</text>
        <dbReference type="EC" id="2.7.13.3"/>
    </reaction>
</comment>
<dbReference type="PANTHER" id="PTHR43047:SF72">
    <property type="entry name" value="OSMOSENSING HISTIDINE PROTEIN KINASE SLN1"/>
    <property type="match status" value="1"/>
</dbReference>
<dbReference type="NCBIfam" id="TIGR00229">
    <property type="entry name" value="sensory_box"/>
    <property type="match status" value="2"/>
</dbReference>
<gene>
    <name evidence="14" type="ORF">EV700_0638</name>
</gene>
<dbReference type="FunFam" id="1.10.287.130:FF:000001">
    <property type="entry name" value="Two-component sensor histidine kinase"/>
    <property type="match status" value="1"/>
</dbReference>
<dbReference type="InterPro" id="IPR036097">
    <property type="entry name" value="HisK_dim/P_sf"/>
</dbReference>
<dbReference type="EC" id="2.7.13.3" evidence="2"/>
<dbReference type="SUPFAM" id="SSF47384">
    <property type="entry name" value="Homodimeric domain of signal transducing histidine kinase"/>
    <property type="match status" value="1"/>
</dbReference>
<feature type="domain" description="Response regulatory" evidence="11">
    <location>
        <begin position="675"/>
        <end position="791"/>
    </location>
</feature>
<feature type="domain" description="PAS" evidence="12">
    <location>
        <begin position="298"/>
        <end position="369"/>
    </location>
</feature>
<dbReference type="SMART" id="SM00387">
    <property type="entry name" value="HATPase_c"/>
    <property type="match status" value="1"/>
</dbReference>
<dbReference type="InterPro" id="IPR005467">
    <property type="entry name" value="His_kinase_dom"/>
</dbReference>
<dbReference type="AlphaFoldDB" id="A0A4Q7ZC15"/>
<dbReference type="GO" id="GO:0000155">
    <property type="term" value="F:phosphorelay sensor kinase activity"/>
    <property type="evidence" value="ECO:0007669"/>
    <property type="project" value="InterPro"/>
</dbReference>
<comment type="caution">
    <text evidence="14">The sequence shown here is derived from an EMBL/GenBank/DDBJ whole genome shotgun (WGS) entry which is preliminary data.</text>
</comment>
<evidence type="ECO:0000313" key="14">
    <source>
        <dbReference type="EMBL" id="RZU47671.1"/>
    </source>
</evidence>
<dbReference type="Pfam" id="PF02518">
    <property type="entry name" value="HATPase_c"/>
    <property type="match status" value="1"/>
</dbReference>
<dbReference type="InterPro" id="IPR029016">
    <property type="entry name" value="GAF-like_dom_sf"/>
</dbReference>
<dbReference type="PROSITE" id="PS50112">
    <property type="entry name" value="PAS"/>
    <property type="match status" value="2"/>
</dbReference>
<dbReference type="Gene3D" id="3.40.50.2300">
    <property type="match status" value="2"/>
</dbReference>
<feature type="domain" description="PAS" evidence="12">
    <location>
        <begin position="172"/>
        <end position="242"/>
    </location>
</feature>
<evidence type="ECO:0000256" key="1">
    <source>
        <dbReference type="ARBA" id="ARBA00000085"/>
    </source>
</evidence>
<evidence type="ECO:0000256" key="2">
    <source>
        <dbReference type="ARBA" id="ARBA00012438"/>
    </source>
</evidence>
<dbReference type="PROSITE" id="PS50109">
    <property type="entry name" value="HIS_KIN"/>
    <property type="match status" value="1"/>
</dbReference>
<dbReference type="SUPFAM" id="SSF55785">
    <property type="entry name" value="PYP-like sensor domain (PAS domain)"/>
    <property type="match status" value="2"/>
</dbReference>
<keyword evidence="3 8" id="KW-0597">Phosphoprotein</keyword>
<dbReference type="InterPro" id="IPR000700">
    <property type="entry name" value="PAS-assoc_C"/>
</dbReference>
<dbReference type="FunFam" id="3.30.565.10:FF:000006">
    <property type="entry name" value="Sensor histidine kinase WalK"/>
    <property type="match status" value="1"/>
</dbReference>
<evidence type="ECO:0000256" key="7">
    <source>
        <dbReference type="ARBA" id="ARBA00023136"/>
    </source>
</evidence>
<feature type="modified residue" description="4-aspartylphosphate" evidence="8">
    <location>
        <position position="846"/>
    </location>
</feature>
<sequence length="907" mass="99862">MLAPDLPLNEDQRLQALRDLHILDTAPEERFDRLVRTARALFKTPIVLISLIDANRQWFKSCIGLEVDSTPRDISFCGHAILHDDILHIPDALADNRFADNPLVTGAPHIRFYAGAPLRTGGHRIGTLCLIDRNPRRLSDEERGQLRDIADAIEHQFTLQDAFEAARQINRHQLRLDAVFRTVPDGLLIIDDQGVISSANPAAGQLFGCPPEQLRQQAALHLFTPPSQPEFSTQIERLGTDGCPGRISFEIRGLRGNGESFPLELTVSRMPIDDTSMLTVIARDITTRKSAEEKLHELRRRQEAILDSAAAAIVSTDANGIIQTFSKGAEQMFGYAADEVIGIHTTAILHDPGETLERTSELSRELNTEVPPGFRTYTQKVRLGDAPTQTEWLYMRKDGTRFYGEVTISAIPQEHGGLGGFIGIVNDITERKQLEKMKDEFVSTVSHELRTPLTSIRGALGLVLGKAADSLTPKARQLLETASRNAERLTLLINDILDLEKIASGRMEFAMRPIDIVALTRQALQAHEGYAAQHRVRLQLGVCPPSLTVSADENRLMQVYANLLSNAIKYSPADGAVNIAVTEHEGRVRVSIRDHGRGIPAAFRQTAFQRFAQADSSDTREKGGTGLGLSIVKAIIDRHAGHVDYESAPGEGTLFYFELPLPPASGGVMFGVRSRVLICEDNPDVAGILAAILAEEGIPSDVVGTATDAAARVAASPYSALLLDLTLPDRDGLLLLAELRADPATRELPVIIVTGRADEDQGWRGEGMYVLDWLQKPVDRERLAAALHRVIPPDSRARILHVEDEPDILQITRMLVEDLADYDHASRLSEARGKLRENRYDLVLLDITLPDGNGLDLLDQIPPGSRILVFSGQEPTGQMSQQVAAALTKSRTSNEFLRDTIKNLLQK</sequence>
<dbReference type="Gene3D" id="3.30.450.20">
    <property type="entry name" value="PAS domain"/>
    <property type="match status" value="2"/>
</dbReference>
<evidence type="ECO:0000259" key="11">
    <source>
        <dbReference type="PROSITE" id="PS50110"/>
    </source>
</evidence>
<feature type="domain" description="PAC" evidence="13">
    <location>
        <begin position="388"/>
        <end position="440"/>
    </location>
</feature>
<dbReference type="SMART" id="SM00091">
    <property type="entry name" value="PAS"/>
    <property type="match status" value="2"/>
</dbReference>
<dbReference type="InterPro" id="IPR003594">
    <property type="entry name" value="HATPase_dom"/>
</dbReference>